<keyword evidence="1" id="KW-1133">Transmembrane helix</keyword>
<feature type="transmembrane region" description="Helical" evidence="1">
    <location>
        <begin position="117"/>
        <end position="141"/>
    </location>
</feature>
<feature type="transmembrane region" description="Helical" evidence="1">
    <location>
        <begin position="186"/>
        <end position="205"/>
    </location>
</feature>
<proteinExistence type="predicted"/>
<feature type="transmembrane region" description="Helical" evidence="1">
    <location>
        <begin position="74"/>
        <end position="96"/>
    </location>
</feature>
<dbReference type="RefSeq" id="WP_155113301.1">
    <property type="nucleotide sequence ID" value="NZ_WMIB01000018.1"/>
</dbReference>
<keyword evidence="1" id="KW-0472">Membrane</keyword>
<dbReference type="OrthoDB" id="1751619at2"/>
<accession>A0A7X2S7U8</accession>
<dbReference type="EMBL" id="WMIB01000018">
    <property type="protein sequence ID" value="MTH54791.1"/>
    <property type="molecule type" value="Genomic_DNA"/>
</dbReference>
<comment type="caution">
    <text evidence="2">The sequence shown here is derived from an EMBL/GenBank/DDBJ whole genome shotgun (WGS) entry which is preliminary data.</text>
</comment>
<feature type="transmembrane region" description="Helical" evidence="1">
    <location>
        <begin position="246"/>
        <end position="264"/>
    </location>
</feature>
<name>A0A7X2S7U8_9BACI</name>
<dbReference type="Proteomes" id="UP000434639">
    <property type="component" value="Unassembled WGS sequence"/>
</dbReference>
<sequence length="275" mass="31337">MTFLKLLNFEVNRFAKFFAVLAGLTIVCQIASVAISSNNMAEEAFRQMKEENLSVKQYLDKEPLFTFSNLQSDLLYMAPVMLSICALILYVFLIWYRDWFAGSPFIYRLLMIPGSRMNVYFSKICTIVLMVFGLIALQMLLLPAEHLIFQSIIPENLRASSLMGERYSGSVNYLNILLPHTFQEFVIYYLAGVTFVLVMTTGILFERSYRWPGVGYAVLYGISTCLIIGLPMYISVRTNYFYGSELVYISITSLLAASFISIAVSRKLIRSKITV</sequence>
<evidence type="ECO:0000313" key="2">
    <source>
        <dbReference type="EMBL" id="MTH54791.1"/>
    </source>
</evidence>
<gene>
    <name evidence="2" type="ORF">GKZ89_15410</name>
</gene>
<organism evidence="2 3">
    <name type="scientific">Metabacillus mangrovi</name>
    <dbReference type="NCBI Taxonomy" id="1491830"/>
    <lineage>
        <taxon>Bacteria</taxon>
        <taxon>Bacillati</taxon>
        <taxon>Bacillota</taxon>
        <taxon>Bacilli</taxon>
        <taxon>Bacillales</taxon>
        <taxon>Bacillaceae</taxon>
        <taxon>Metabacillus</taxon>
    </lineage>
</organism>
<evidence type="ECO:0000313" key="3">
    <source>
        <dbReference type="Proteomes" id="UP000434639"/>
    </source>
</evidence>
<keyword evidence="3" id="KW-1185">Reference proteome</keyword>
<feature type="transmembrane region" description="Helical" evidence="1">
    <location>
        <begin position="217"/>
        <end position="234"/>
    </location>
</feature>
<keyword evidence="1" id="KW-0812">Transmembrane</keyword>
<dbReference type="AlphaFoldDB" id="A0A7X2S7U8"/>
<evidence type="ECO:0000256" key="1">
    <source>
        <dbReference type="SAM" id="Phobius"/>
    </source>
</evidence>
<reference evidence="2 3" key="1">
    <citation type="journal article" date="2017" name="Int. J. Syst. Evol. Microbiol.">
        <title>Bacillus mangrovi sp. nov., isolated from a sediment sample from a mangrove forest.</title>
        <authorList>
            <person name="Gupta V."/>
            <person name="Singh P.K."/>
            <person name="Korpole S."/>
            <person name="Tanuku N.R.S."/>
            <person name="Pinnaka A.K."/>
        </authorList>
    </citation>
    <scope>NUCLEOTIDE SEQUENCE [LARGE SCALE GENOMIC DNA]</scope>
    <source>
        <strain evidence="2 3">KCTC 33872</strain>
    </source>
</reference>
<protein>
    <submittedName>
        <fullName evidence="2">Uncharacterized protein</fullName>
    </submittedName>
</protein>